<evidence type="ECO:0000256" key="2">
    <source>
        <dbReference type="ARBA" id="ARBA00022741"/>
    </source>
</evidence>
<dbReference type="Gene3D" id="3.40.50.300">
    <property type="entry name" value="P-loop containing nucleotide triphosphate hydrolases"/>
    <property type="match status" value="1"/>
</dbReference>
<dbReference type="AlphaFoldDB" id="A0A0U2W649"/>
<dbReference type="KEGG" id="pnp:IJ22_26080"/>
<evidence type="ECO:0000256" key="3">
    <source>
        <dbReference type="ARBA" id="ARBA00022840"/>
    </source>
</evidence>
<dbReference type="Pfam" id="PF12399">
    <property type="entry name" value="BCA_ABC_TP_C"/>
    <property type="match status" value="1"/>
</dbReference>
<evidence type="ECO:0000313" key="6">
    <source>
        <dbReference type="Proteomes" id="UP000061660"/>
    </source>
</evidence>
<keyword evidence="1" id="KW-0813">Transport</keyword>
<evidence type="ECO:0000256" key="1">
    <source>
        <dbReference type="ARBA" id="ARBA00022448"/>
    </source>
</evidence>
<dbReference type="EMBL" id="CP013652">
    <property type="protein sequence ID" value="ALS22981.1"/>
    <property type="molecule type" value="Genomic_DNA"/>
</dbReference>
<dbReference type="PANTHER" id="PTHR45772:SF9">
    <property type="entry name" value="CONSERVED COMPONENT OF ABC TRANSPORTER FOR NATURAL AMINO ACIDS"/>
    <property type="match status" value="1"/>
</dbReference>
<dbReference type="SUPFAM" id="SSF52540">
    <property type="entry name" value="P-loop containing nucleoside triphosphate hydrolases"/>
    <property type="match status" value="1"/>
</dbReference>
<dbReference type="Proteomes" id="UP000061660">
    <property type="component" value="Chromosome"/>
</dbReference>
<dbReference type="InterPro" id="IPR027417">
    <property type="entry name" value="P-loop_NTPase"/>
</dbReference>
<dbReference type="GO" id="GO:0005524">
    <property type="term" value="F:ATP binding"/>
    <property type="evidence" value="ECO:0007669"/>
    <property type="project" value="UniProtKB-KW"/>
</dbReference>
<accession>A0A0U2W649</accession>
<dbReference type="InterPro" id="IPR032823">
    <property type="entry name" value="BCA_ABC_TP_C"/>
</dbReference>
<name>A0A0U2W649_9BACL</name>
<keyword evidence="2" id="KW-0547">Nucleotide-binding</keyword>
<dbReference type="PATRIC" id="fig|162209.4.peg.2777"/>
<evidence type="ECO:0000313" key="5">
    <source>
        <dbReference type="EMBL" id="ALS22981.1"/>
    </source>
</evidence>
<organism evidence="5 6">
    <name type="scientific">Paenibacillus naphthalenovorans</name>
    <dbReference type="NCBI Taxonomy" id="162209"/>
    <lineage>
        <taxon>Bacteria</taxon>
        <taxon>Bacillati</taxon>
        <taxon>Bacillota</taxon>
        <taxon>Bacilli</taxon>
        <taxon>Bacillales</taxon>
        <taxon>Paenibacillaceae</taxon>
        <taxon>Paenibacillus</taxon>
    </lineage>
</organism>
<keyword evidence="3 5" id="KW-0067">ATP-binding</keyword>
<dbReference type="GO" id="GO:0005886">
    <property type="term" value="C:plasma membrane"/>
    <property type="evidence" value="ECO:0007669"/>
    <property type="project" value="TreeGrafter"/>
</dbReference>
<protein>
    <submittedName>
        <fullName evidence="5">Leucine/isoleucine/valine transporter ATP-binding protein</fullName>
    </submittedName>
</protein>
<keyword evidence="6" id="KW-1185">Reference proteome</keyword>
<dbReference type="STRING" id="162209.IJ22_26080"/>
<gene>
    <name evidence="5" type="ORF">IJ22_26080</name>
</gene>
<sequence length="97" mass="10373">MGRALAAKPSLLILDEPAAGLNDMETEVLSDLILNIKKEGVSILLVEHHMGLVMNISDKIVVLNYGQKLVEGSPADVQNDPKVIEAYLGKEKAHAGA</sequence>
<dbReference type="InterPro" id="IPR051120">
    <property type="entry name" value="ABC_AA/LPS_Transport"/>
</dbReference>
<dbReference type="PANTHER" id="PTHR45772">
    <property type="entry name" value="CONSERVED COMPONENT OF ABC TRANSPORTER FOR NATURAL AMINO ACIDS-RELATED"/>
    <property type="match status" value="1"/>
</dbReference>
<reference evidence="6" key="1">
    <citation type="submission" date="2015-12" db="EMBL/GenBank/DDBJ databases">
        <title>Complete genome sequences of two moderately thermophilic Paenibacillus species.</title>
        <authorList>
            <person name="Butler R.III."/>
            <person name="Wang J."/>
            <person name="Stark B.C."/>
            <person name="Pombert J.-F."/>
        </authorList>
    </citation>
    <scope>NUCLEOTIDE SEQUENCE [LARGE SCALE GENOMIC DNA]</scope>
    <source>
        <strain evidence="6">32O-Y</strain>
    </source>
</reference>
<proteinExistence type="predicted"/>
<reference evidence="5 6" key="2">
    <citation type="journal article" date="2016" name="Genome Announc.">
        <title>Complete Genome Sequences of Two Interactive Moderate Thermophiles, Paenibacillus napthalenovorans 32O-Y and Paenibacillus sp. 32O-W.</title>
        <authorList>
            <person name="Butler R.R.III."/>
            <person name="Wang J."/>
            <person name="Stark B.C."/>
            <person name="Pombert J.F."/>
        </authorList>
    </citation>
    <scope>NUCLEOTIDE SEQUENCE [LARGE SCALE GENOMIC DNA]</scope>
    <source>
        <strain evidence="5 6">32O-Y</strain>
    </source>
</reference>
<evidence type="ECO:0000259" key="4">
    <source>
        <dbReference type="Pfam" id="PF12399"/>
    </source>
</evidence>
<feature type="domain" description="Branched-chain amino acid ATP-binding cassette transporter C-terminal" evidence="4">
    <location>
        <begin position="67"/>
        <end position="92"/>
    </location>
</feature>